<evidence type="ECO:0000313" key="3">
    <source>
        <dbReference type="EMBL" id="TCC29259.1"/>
    </source>
</evidence>
<reference evidence="3 4" key="1">
    <citation type="submission" date="2019-02" db="EMBL/GenBank/DDBJ databases">
        <title>Kribbella capetownensis sp. nov. and Kribbella speibonae sp. nov., isolated from soil.</title>
        <authorList>
            <person name="Curtis S.M."/>
            <person name="Norton I."/>
            <person name="Everest G.J."/>
            <person name="Meyers P.R."/>
        </authorList>
    </citation>
    <scope>NUCLEOTIDE SEQUENCE [LARGE SCALE GENOMIC DNA]</scope>
    <source>
        <strain evidence="3 4">DSM 27082</strain>
    </source>
</reference>
<sequence length="180" mass="18673">MRPQRVVDLLALVALVLLGLSAYLTWVSVNPGNGRVDEVFNGYSITKAPVALALASLVAVIVTKLAGTALRRLLGALVVVLGAIAVAVALLVRPDGPELSRIRPVLSAVLADQVVETGGPAPWFALGGGLALVAAGLLTVLTAHRWRSATQRYERDPAASGRADGADQWKAIDAGEDPTL</sequence>
<evidence type="ECO:0000313" key="4">
    <source>
        <dbReference type="Proteomes" id="UP000292695"/>
    </source>
</evidence>
<dbReference type="AlphaFoldDB" id="A0A4R0IAC9"/>
<keyword evidence="4" id="KW-1185">Reference proteome</keyword>
<protein>
    <recommendedName>
        <fullName evidence="5">Trp biosynthesis protein</fullName>
    </recommendedName>
</protein>
<dbReference type="Proteomes" id="UP000292695">
    <property type="component" value="Unassembled WGS sequence"/>
</dbReference>
<dbReference type="InterPro" id="IPR019051">
    <property type="entry name" value="Trp_biosyn_TM_oprn/chp"/>
</dbReference>
<feature type="region of interest" description="Disordered" evidence="1">
    <location>
        <begin position="152"/>
        <end position="180"/>
    </location>
</feature>
<evidence type="ECO:0000256" key="2">
    <source>
        <dbReference type="SAM" id="Phobius"/>
    </source>
</evidence>
<feature type="transmembrane region" description="Helical" evidence="2">
    <location>
        <begin position="73"/>
        <end position="92"/>
    </location>
</feature>
<dbReference type="Pfam" id="PF09534">
    <property type="entry name" value="Trp_oprn_chp"/>
    <property type="match status" value="1"/>
</dbReference>
<keyword evidence="2" id="KW-1133">Transmembrane helix</keyword>
<gene>
    <name evidence="3" type="ORF">E0H50_26930</name>
</gene>
<organism evidence="3 4">
    <name type="scientific">Kribbella sindirgiensis</name>
    <dbReference type="NCBI Taxonomy" id="1124744"/>
    <lineage>
        <taxon>Bacteria</taxon>
        <taxon>Bacillati</taxon>
        <taxon>Actinomycetota</taxon>
        <taxon>Actinomycetes</taxon>
        <taxon>Propionibacteriales</taxon>
        <taxon>Kribbellaceae</taxon>
        <taxon>Kribbella</taxon>
    </lineage>
</organism>
<dbReference type="OrthoDB" id="3712369at2"/>
<evidence type="ECO:0008006" key="5">
    <source>
        <dbReference type="Google" id="ProtNLM"/>
    </source>
</evidence>
<feature type="transmembrane region" description="Helical" evidence="2">
    <location>
        <begin position="123"/>
        <end position="143"/>
    </location>
</feature>
<keyword evidence="2" id="KW-0472">Membrane</keyword>
<evidence type="ECO:0000256" key="1">
    <source>
        <dbReference type="SAM" id="MobiDB-lite"/>
    </source>
</evidence>
<keyword evidence="2" id="KW-0812">Transmembrane</keyword>
<comment type="caution">
    <text evidence="3">The sequence shown here is derived from an EMBL/GenBank/DDBJ whole genome shotgun (WGS) entry which is preliminary data.</text>
</comment>
<feature type="transmembrane region" description="Helical" evidence="2">
    <location>
        <begin position="48"/>
        <end position="66"/>
    </location>
</feature>
<name>A0A4R0IAC9_9ACTN</name>
<dbReference type="EMBL" id="SJKA01000010">
    <property type="protein sequence ID" value="TCC29259.1"/>
    <property type="molecule type" value="Genomic_DNA"/>
</dbReference>
<dbReference type="RefSeq" id="WP_131293312.1">
    <property type="nucleotide sequence ID" value="NZ_SJKA01000010.1"/>
</dbReference>
<proteinExistence type="predicted"/>
<accession>A0A4R0IAC9</accession>